<organism evidence="1 2">
    <name type="scientific">Pseudomonas amygdali pv. eriobotryae</name>
    <dbReference type="NCBI Taxonomy" id="129137"/>
    <lineage>
        <taxon>Bacteria</taxon>
        <taxon>Pseudomonadati</taxon>
        <taxon>Pseudomonadota</taxon>
        <taxon>Gammaproteobacteria</taxon>
        <taxon>Pseudomonadales</taxon>
        <taxon>Pseudomonadaceae</taxon>
        <taxon>Pseudomonas</taxon>
        <taxon>Pseudomonas amygdali</taxon>
    </lineage>
</organism>
<gene>
    <name evidence="1" type="ORF">PSE10A_19310</name>
</gene>
<accession>A0A9P3ECF1</accession>
<dbReference type="EMBL" id="BMZW01000008">
    <property type="protein sequence ID" value="GFZ59420.1"/>
    <property type="molecule type" value="Genomic_DNA"/>
</dbReference>
<proteinExistence type="predicted"/>
<reference evidence="1" key="1">
    <citation type="submission" date="2020-09" db="EMBL/GenBank/DDBJ databases">
        <title>Pseudomonas syringae pv. eriobotryae genome sequence causing loquat canker disease.</title>
        <authorList>
            <person name="Fukuda S."/>
            <person name="Tashiro H."/>
            <person name="Nagano Y."/>
        </authorList>
    </citation>
    <scope>NUCLEOTIDE SEQUENCE</scope>
    <source>
        <strain evidence="1">AM001</strain>
    </source>
</reference>
<sequence length="176" mass="20574">MKFVKNEETIFGKEYIDCVFGTLSNNEPAINPLRISEDSEYTLNSARSWLQTYNNKGYTNHLSVESCFLFSVEYEDLDQRTEFYYLLNFEGRNHPEESVILVAKYVIGCTNLFDVIYFSLRDSNSNITRSIEQTNLNDSVSSYYFGETELAFNSFYEFTQHPDFAEIVATYILLNY</sequence>
<dbReference type="AlphaFoldDB" id="A0A9P3ECF1"/>
<comment type="caution">
    <text evidence="1">The sequence shown here is derived from an EMBL/GenBank/DDBJ whole genome shotgun (WGS) entry which is preliminary data.</text>
</comment>
<dbReference type="Proteomes" id="UP000630864">
    <property type="component" value="Unassembled WGS sequence"/>
</dbReference>
<name>A0A9P3ECF1_PSEA0</name>
<dbReference type="RefSeq" id="WP_189658736.1">
    <property type="nucleotide sequence ID" value="NZ_BMZW01000008.1"/>
</dbReference>
<evidence type="ECO:0000313" key="1">
    <source>
        <dbReference type="EMBL" id="GFZ59420.1"/>
    </source>
</evidence>
<evidence type="ECO:0000313" key="2">
    <source>
        <dbReference type="Proteomes" id="UP000630864"/>
    </source>
</evidence>
<protein>
    <submittedName>
        <fullName evidence="1">Uncharacterized protein</fullName>
    </submittedName>
</protein>